<dbReference type="EMBL" id="HF548320">
    <property type="protein sequence ID" value="CCO21713.1"/>
    <property type="molecule type" value="Genomic_DNA"/>
</dbReference>
<comment type="catalytic activity">
    <reaction evidence="10">
        <text>[[Fe-S] cluster scaffold protein carrying a second [4Fe-4S](2+) cluster] + N(6)-octanoyl-L-lysyl-[protein] + 2 oxidized [2Fe-2S]-[ferredoxin] + 2 S-adenosyl-L-methionine + 4 H(+) = [[Fe-S] cluster scaffold protein] + N(6)-[(R)-dihydrolipoyl]-L-lysyl-[protein] + 4 Fe(3+) + 2 hydrogen sulfide + 2 5'-deoxyadenosine + 2 L-methionine + 2 reduced [2Fe-2S]-[ferredoxin]</text>
        <dbReference type="Rhea" id="RHEA:16585"/>
        <dbReference type="Rhea" id="RHEA-COMP:9928"/>
        <dbReference type="Rhea" id="RHEA-COMP:10000"/>
        <dbReference type="Rhea" id="RHEA-COMP:10001"/>
        <dbReference type="Rhea" id="RHEA-COMP:10475"/>
        <dbReference type="Rhea" id="RHEA-COMP:14568"/>
        <dbReference type="Rhea" id="RHEA-COMP:14569"/>
        <dbReference type="ChEBI" id="CHEBI:15378"/>
        <dbReference type="ChEBI" id="CHEBI:17319"/>
        <dbReference type="ChEBI" id="CHEBI:29034"/>
        <dbReference type="ChEBI" id="CHEBI:29919"/>
        <dbReference type="ChEBI" id="CHEBI:33722"/>
        <dbReference type="ChEBI" id="CHEBI:33737"/>
        <dbReference type="ChEBI" id="CHEBI:33738"/>
        <dbReference type="ChEBI" id="CHEBI:57844"/>
        <dbReference type="ChEBI" id="CHEBI:59789"/>
        <dbReference type="ChEBI" id="CHEBI:78809"/>
        <dbReference type="ChEBI" id="CHEBI:83100"/>
        <dbReference type="EC" id="2.8.1.8"/>
    </reaction>
</comment>
<gene>
    <name evidence="14" type="ORF">BN138_1013</name>
    <name evidence="12" type="ORF">BN138_662</name>
    <name evidence="13" type="ORF">BN138_901</name>
</gene>
<evidence type="ECO:0000256" key="1">
    <source>
        <dbReference type="ARBA" id="ARBA00001966"/>
    </source>
</evidence>
<evidence type="ECO:0000313" key="12">
    <source>
        <dbReference type="EMBL" id="CCO21474.1"/>
    </source>
</evidence>
<proteinExistence type="inferred from homology"/>
<dbReference type="SUPFAM" id="SSF102114">
    <property type="entry name" value="Radical SAM enzymes"/>
    <property type="match status" value="1"/>
</dbReference>
<keyword evidence="3" id="KW-0004">4Fe-4S</keyword>
<reference evidence="13" key="1">
    <citation type="submission" date="2012-10" db="EMBL/GenBank/DDBJ databases">
        <authorList>
            <person name="Sandrine L."/>
        </authorList>
    </citation>
    <scope>NUCLEOTIDE SEQUENCE</scope>
</reference>
<evidence type="ECO:0000256" key="3">
    <source>
        <dbReference type="ARBA" id="ARBA00022485"/>
    </source>
</evidence>
<keyword evidence="8" id="KW-0408">Iron</keyword>
<evidence type="ECO:0000256" key="4">
    <source>
        <dbReference type="ARBA" id="ARBA00022490"/>
    </source>
</evidence>
<evidence type="ECO:0000256" key="10">
    <source>
        <dbReference type="ARBA" id="ARBA00047326"/>
    </source>
</evidence>
<accession>S0DEH9</accession>
<dbReference type="GO" id="GO:0016992">
    <property type="term" value="F:lipoate synthase activity"/>
    <property type="evidence" value="ECO:0007669"/>
    <property type="project" value="UniProtKB-EC"/>
</dbReference>
<dbReference type="SFLD" id="SFLDF00271">
    <property type="entry name" value="lipoyl_synthase"/>
    <property type="match status" value="1"/>
</dbReference>
<dbReference type="InterPro" id="IPR003698">
    <property type="entry name" value="Lipoyl_synth"/>
</dbReference>
<evidence type="ECO:0000256" key="5">
    <source>
        <dbReference type="ARBA" id="ARBA00022679"/>
    </source>
</evidence>
<evidence type="ECO:0000256" key="2">
    <source>
        <dbReference type="ARBA" id="ARBA00012237"/>
    </source>
</evidence>
<keyword evidence="6" id="KW-0949">S-adenosyl-L-methionine</keyword>
<evidence type="ECO:0000256" key="7">
    <source>
        <dbReference type="ARBA" id="ARBA00022723"/>
    </source>
</evidence>
<dbReference type="GO" id="GO:0046872">
    <property type="term" value="F:metal ion binding"/>
    <property type="evidence" value="ECO:0007669"/>
    <property type="project" value="UniProtKB-KW"/>
</dbReference>
<dbReference type="InterPro" id="IPR007197">
    <property type="entry name" value="rSAM"/>
</dbReference>
<dbReference type="SFLD" id="SFLDG01058">
    <property type="entry name" value="lipoyl_synthase_like"/>
    <property type="match status" value="1"/>
</dbReference>
<dbReference type="NCBIfam" id="NF004019">
    <property type="entry name" value="PRK05481.1"/>
    <property type="match status" value="1"/>
</dbReference>
<evidence type="ECO:0000256" key="6">
    <source>
        <dbReference type="ARBA" id="ARBA00022691"/>
    </source>
</evidence>
<name>S0DEH9_9ZZZZ</name>
<evidence type="ECO:0000313" key="13">
    <source>
        <dbReference type="EMBL" id="CCO21713.1"/>
    </source>
</evidence>
<reference evidence="13" key="2">
    <citation type="journal article" date="2013" name="Biotechnol. Biofuels">
        <title>Mining for hemicellulases in the fungus-growing termite Pseudacanthotermes militaris using functional metagenomics.</title>
        <authorList>
            <person name="Bastien G."/>
            <person name="Arnal G."/>
            <person name="Bozonnet S."/>
            <person name="Laguerre S."/>
            <person name="Ferreira F."/>
            <person name="Faure R."/>
            <person name="Henrissat B."/>
            <person name="Lefevre F."/>
            <person name="Robe P."/>
            <person name="Bouchez O."/>
            <person name="Noirot C."/>
            <person name="Dumon C."/>
            <person name="O'Donohue M."/>
        </authorList>
    </citation>
    <scope>NUCLEOTIDE SEQUENCE</scope>
</reference>
<dbReference type="EMBL" id="HF548331">
    <property type="protein sequence ID" value="CCO21825.1"/>
    <property type="molecule type" value="Genomic_DNA"/>
</dbReference>
<dbReference type="InterPro" id="IPR013785">
    <property type="entry name" value="Aldolase_TIM"/>
</dbReference>
<evidence type="ECO:0000259" key="11">
    <source>
        <dbReference type="PROSITE" id="PS51918"/>
    </source>
</evidence>
<dbReference type="PIRSF" id="PIRSF005963">
    <property type="entry name" value="Lipoyl_synth"/>
    <property type="match status" value="1"/>
</dbReference>
<dbReference type="InterPro" id="IPR006638">
    <property type="entry name" value="Elp3/MiaA/NifB-like_rSAM"/>
</dbReference>
<dbReference type="NCBIfam" id="TIGR00510">
    <property type="entry name" value="lipA"/>
    <property type="match status" value="1"/>
</dbReference>
<dbReference type="PANTHER" id="PTHR10949">
    <property type="entry name" value="LIPOYL SYNTHASE"/>
    <property type="match status" value="1"/>
</dbReference>
<dbReference type="CDD" id="cd01335">
    <property type="entry name" value="Radical_SAM"/>
    <property type="match status" value="1"/>
</dbReference>
<evidence type="ECO:0000256" key="8">
    <source>
        <dbReference type="ARBA" id="ARBA00023004"/>
    </source>
</evidence>
<keyword evidence="9" id="KW-0411">Iron-sulfur</keyword>
<dbReference type="FunFam" id="3.20.20.70:FF:000040">
    <property type="entry name" value="Lipoyl synthase"/>
    <property type="match status" value="1"/>
</dbReference>
<evidence type="ECO:0000313" key="14">
    <source>
        <dbReference type="EMBL" id="CCO21825.1"/>
    </source>
</evidence>
<dbReference type="AlphaFoldDB" id="S0DEH9"/>
<evidence type="ECO:0000256" key="9">
    <source>
        <dbReference type="ARBA" id="ARBA00023014"/>
    </source>
</evidence>
<feature type="domain" description="Radical SAM core" evidence="11">
    <location>
        <begin position="55"/>
        <end position="269"/>
    </location>
</feature>
<organism evidence="13">
    <name type="scientific">termite gut metagenome</name>
    <dbReference type="NCBI Taxonomy" id="433724"/>
    <lineage>
        <taxon>unclassified sequences</taxon>
        <taxon>metagenomes</taxon>
        <taxon>organismal metagenomes</taxon>
    </lineage>
</organism>
<dbReference type="SFLD" id="SFLDS00029">
    <property type="entry name" value="Radical_SAM"/>
    <property type="match status" value="1"/>
</dbReference>
<keyword evidence="4" id="KW-0963">Cytoplasm</keyword>
<comment type="cofactor">
    <cofactor evidence="1">
        <name>[4Fe-4S] cluster</name>
        <dbReference type="ChEBI" id="CHEBI:49883"/>
    </cofactor>
</comment>
<dbReference type="GO" id="GO:0051539">
    <property type="term" value="F:4 iron, 4 sulfur cluster binding"/>
    <property type="evidence" value="ECO:0007669"/>
    <property type="project" value="UniProtKB-KW"/>
</dbReference>
<sequence>MPEVYDKVNVKIKPEWLKSNLKCGEGFARVAQIVENHGLHTICDSGKCPNRTECWSRKTATFMVLGDVCTRACKFCATATGKPLPIDAGEPEKVARSIALMELKHAVITSVTRDDLADGGAEHWARVIEAVRAENPSTTVEVLVPDFGGRESLMDIVLAACPDIVGHNIETVRRLTPGVRSKASYEVSLKVLAHIAAAGFVAKSGLMAGLGETADEVLSALDDLREAGVSIVTLGQYLRPTREHVAVAEYVAPSMFEFYRQEALARGFAHVASGPLVRSSYMAEQAMSARAV</sequence>
<dbReference type="Pfam" id="PF04055">
    <property type="entry name" value="Radical_SAM"/>
    <property type="match status" value="1"/>
</dbReference>
<dbReference type="PANTHER" id="PTHR10949:SF0">
    <property type="entry name" value="LIPOYL SYNTHASE, MITOCHONDRIAL"/>
    <property type="match status" value="1"/>
</dbReference>
<dbReference type="EMBL" id="HF548305">
    <property type="protein sequence ID" value="CCO21474.1"/>
    <property type="molecule type" value="Genomic_DNA"/>
</dbReference>
<dbReference type="PROSITE" id="PS51918">
    <property type="entry name" value="RADICAL_SAM"/>
    <property type="match status" value="1"/>
</dbReference>
<keyword evidence="7" id="KW-0479">Metal-binding</keyword>
<dbReference type="InterPro" id="IPR058240">
    <property type="entry name" value="rSAM_sf"/>
</dbReference>
<dbReference type="EC" id="2.8.1.8" evidence="2"/>
<dbReference type="Gene3D" id="3.20.20.70">
    <property type="entry name" value="Aldolase class I"/>
    <property type="match status" value="1"/>
</dbReference>
<dbReference type="HAMAP" id="MF_00206">
    <property type="entry name" value="Lipoyl_synth"/>
    <property type="match status" value="1"/>
</dbReference>
<dbReference type="NCBIfam" id="NF009544">
    <property type="entry name" value="PRK12928.1"/>
    <property type="match status" value="1"/>
</dbReference>
<protein>
    <recommendedName>
        <fullName evidence="2">lipoyl synthase</fullName>
        <ecNumber evidence="2">2.8.1.8</ecNumber>
    </recommendedName>
</protein>
<dbReference type="SMART" id="SM00729">
    <property type="entry name" value="Elp3"/>
    <property type="match status" value="1"/>
</dbReference>
<keyword evidence="5" id="KW-0808">Transferase</keyword>